<protein>
    <submittedName>
        <fullName evidence="1">Uncharacterized protein</fullName>
    </submittedName>
</protein>
<dbReference type="EMBL" id="JAEEFW010000001">
    <property type="protein sequence ID" value="MBU4632099.1"/>
    <property type="molecule type" value="Genomic_DNA"/>
</dbReference>
<evidence type="ECO:0000313" key="1">
    <source>
        <dbReference type="EMBL" id="MBU4632099.1"/>
    </source>
</evidence>
<dbReference type="AlphaFoldDB" id="A0AAJ0ZGI6"/>
<comment type="caution">
    <text evidence="1">The sequence shown here is derived from an EMBL/GenBank/DDBJ whole genome shotgun (WGS) entry which is preliminary data.</text>
</comment>
<reference evidence="1" key="1">
    <citation type="submission" date="2020-12" db="EMBL/GenBank/DDBJ databases">
        <title>Generalized mutagenesis with transposon Tn5. A laboratory procedure for the identification of genes responsible for a bacterial phenotype and its regulation, illustrated with phenazine production in Pseudomonas chlororaphis.</title>
        <authorList>
            <person name="Muzio F."/>
            <person name="Sobrero P."/>
            <person name="Agaras B."/>
            <person name="Valverde C."/>
        </authorList>
    </citation>
    <scope>NUCLEOTIDE SEQUENCE</scope>
    <source>
        <strain evidence="1">SMMP3</strain>
    </source>
</reference>
<organism evidence="1 2">
    <name type="scientific">Pseudomonas chlororaphis subsp. aurantiaca</name>
    <dbReference type="NCBI Taxonomy" id="86192"/>
    <lineage>
        <taxon>Bacteria</taxon>
        <taxon>Pseudomonadati</taxon>
        <taxon>Pseudomonadota</taxon>
        <taxon>Gammaproteobacteria</taxon>
        <taxon>Pseudomonadales</taxon>
        <taxon>Pseudomonadaceae</taxon>
        <taxon>Pseudomonas</taxon>
    </lineage>
</organism>
<evidence type="ECO:0000313" key="2">
    <source>
        <dbReference type="Proteomes" id="UP000787568"/>
    </source>
</evidence>
<sequence length="170" mass="19064">MEPNSTPDPVETAGQLSARREAMQAEAALLLGQMLFAFSSIDVNLGLCLAWLDNGTKLETLSKSIEGQSIHAKLEMLSTRVAERLPAGSKCRAAYERWIERVHAARAQRNQMVHGRWGVEAHRHKVVNVIRLPSGTQQCFEYSLAELAAFNKELCALERELARLRTRRPL</sequence>
<name>A0AAJ0ZGI6_9PSED</name>
<gene>
    <name evidence="1" type="ORF">I8747_04645</name>
</gene>
<dbReference type="RefSeq" id="WP_124311011.1">
    <property type="nucleotide sequence ID" value="NZ_CP027717.1"/>
</dbReference>
<accession>A0AAJ0ZGI6</accession>
<dbReference type="Proteomes" id="UP000787568">
    <property type="component" value="Unassembled WGS sequence"/>
</dbReference>
<proteinExistence type="predicted"/>